<proteinExistence type="predicted"/>
<name>A0A0S4JFY6_BODSA</name>
<evidence type="ECO:0000259" key="3">
    <source>
        <dbReference type="PROSITE" id="PS50222"/>
    </source>
</evidence>
<dbReference type="SMART" id="SM00054">
    <property type="entry name" value="EFh"/>
    <property type="match status" value="4"/>
</dbReference>
<feature type="domain" description="EF-hand" evidence="3">
    <location>
        <begin position="80"/>
        <end position="115"/>
    </location>
</feature>
<dbReference type="PROSITE" id="PS50222">
    <property type="entry name" value="EF_HAND_2"/>
    <property type="match status" value="4"/>
</dbReference>
<dbReference type="OMA" id="QDIDHEQ"/>
<feature type="domain" description="EF-hand" evidence="3">
    <location>
        <begin position="116"/>
        <end position="148"/>
    </location>
</feature>
<dbReference type="OrthoDB" id="26525at2759"/>
<dbReference type="SUPFAM" id="SSF47473">
    <property type="entry name" value="EF-hand"/>
    <property type="match status" value="1"/>
</dbReference>
<dbReference type="VEuPathDB" id="TriTrypDB:BSAL_17690"/>
<gene>
    <name evidence="4" type="ORF">BSAL_17690</name>
</gene>
<reference evidence="5" key="1">
    <citation type="submission" date="2015-09" db="EMBL/GenBank/DDBJ databases">
        <authorList>
            <consortium name="Pathogen Informatics"/>
        </authorList>
    </citation>
    <scope>NUCLEOTIDE SEQUENCE [LARGE SCALE GENOMIC DNA]</scope>
    <source>
        <strain evidence="5">Lake Konstanz</strain>
    </source>
</reference>
<dbReference type="InterPro" id="IPR018247">
    <property type="entry name" value="EF_Hand_1_Ca_BS"/>
</dbReference>
<evidence type="ECO:0000313" key="4">
    <source>
        <dbReference type="EMBL" id="CUG88869.1"/>
    </source>
</evidence>
<keyword evidence="1" id="KW-0677">Repeat</keyword>
<dbReference type="PANTHER" id="PTHR23048">
    <property type="entry name" value="MYOSIN LIGHT CHAIN 1, 3"/>
    <property type="match status" value="1"/>
</dbReference>
<dbReference type="AlphaFoldDB" id="A0A0S4JFY6"/>
<accession>A0A0S4JFY6</accession>
<dbReference type="InterPro" id="IPR002048">
    <property type="entry name" value="EF_hand_dom"/>
</dbReference>
<protein>
    <submittedName>
        <fullName evidence="4">Calcium-binding protein, putative</fullName>
    </submittedName>
</protein>
<evidence type="ECO:0000313" key="5">
    <source>
        <dbReference type="Proteomes" id="UP000051952"/>
    </source>
</evidence>
<feature type="domain" description="EF-hand" evidence="3">
    <location>
        <begin position="43"/>
        <end position="78"/>
    </location>
</feature>
<keyword evidence="5" id="KW-1185">Reference proteome</keyword>
<sequence>MEALTEEQTKEFSFQFLLFDKDGDDHIATTELGTVIRSLGLYPTNSEVQAMIEMVDSDRSGTISREDFLKLMATQITRVESEEDVRDAFRVFDKTSDNFISAAELRHILTNLGEKLTEEQVDELIADADVDNDHQINYDELIKMMMAK</sequence>
<dbReference type="InterPro" id="IPR011992">
    <property type="entry name" value="EF-hand-dom_pair"/>
</dbReference>
<dbReference type="FunFam" id="1.10.238.10:FF:000003">
    <property type="entry name" value="Calmodulin A"/>
    <property type="match status" value="1"/>
</dbReference>
<keyword evidence="2" id="KW-0106">Calcium</keyword>
<feature type="domain" description="EF-hand" evidence="3">
    <location>
        <begin position="7"/>
        <end position="42"/>
    </location>
</feature>
<dbReference type="CDD" id="cd00051">
    <property type="entry name" value="EFh"/>
    <property type="match status" value="2"/>
</dbReference>
<evidence type="ECO:0000256" key="2">
    <source>
        <dbReference type="ARBA" id="ARBA00022837"/>
    </source>
</evidence>
<dbReference type="GO" id="GO:0016460">
    <property type="term" value="C:myosin II complex"/>
    <property type="evidence" value="ECO:0007669"/>
    <property type="project" value="TreeGrafter"/>
</dbReference>
<dbReference type="GO" id="GO:0005509">
    <property type="term" value="F:calcium ion binding"/>
    <property type="evidence" value="ECO:0007669"/>
    <property type="project" value="InterPro"/>
</dbReference>
<organism evidence="4 5">
    <name type="scientific">Bodo saltans</name>
    <name type="common">Flagellated protozoan</name>
    <dbReference type="NCBI Taxonomy" id="75058"/>
    <lineage>
        <taxon>Eukaryota</taxon>
        <taxon>Discoba</taxon>
        <taxon>Euglenozoa</taxon>
        <taxon>Kinetoplastea</taxon>
        <taxon>Metakinetoplastina</taxon>
        <taxon>Eubodonida</taxon>
        <taxon>Bodonidae</taxon>
        <taxon>Bodo</taxon>
    </lineage>
</organism>
<dbReference type="PANTHER" id="PTHR23048:SF0">
    <property type="entry name" value="CALMODULIN LIKE 3"/>
    <property type="match status" value="1"/>
</dbReference>
<dbReference type="Proteomes" id="UP000051952">
    <property type="component" value="Unassembled WGS sequence"/>
</dbReference>
<dbReference type="EMBL" id="CYKH01001679">
    <property type="protein sequence ID" value="CUG88869.1"/>
    <property type="molecule type" value="Genomic_DNA"/>
</dbReference>
<dbReference type="PROSITE" id="PS00018">
    <property type="entry name" value="EF_HAND_1"/>
    <property type="match status" value="3"/>
</dbReference>
<dbReference type="InterPro" id="IPR050230">
    <property type="entry name" value="CALM/Myosin/TropC-like"/>
</dbReference>
<evidence type="ECO:0000256" key="1">
    <source>
        <dbReference type="ARBA" id="ARBA00022737"/>
    </source>
</evidence>
<dbReference type="Pfam" id="PF13499">
    <property type="entry name" value="EF-hand_7"/>
    <property type="match status" value="2"/>
</dbReference>
<dbReference type="Gene3D" id="1.10.238.10">
    <property type="entry name" value="EF-hand"/>
    <property type="match status" value="2"/>
</dbReference>